<comment type="caution">
    <text evidence="2">The sequence shown here is derived from an EMBL/GenBank/DDBJ whole genome shotgun (WGS) entry which is preliminary data.</text>
</comment>
<dbReference type="AlphaFoldDB" id="A0A9D1CR54"/>
<dbReference type="Gene3D" id="2.170.120.30">
    <property type="match status" value="2"/>
</dbReference>
<dbReference type="InterPro" id="IPR053154">
    <property type="entry name" value="c-di-AMP_regulator"/>
</dbReference>
<evidence type="ECO:0008006" key="4">
    <source>
        <dbReference type="Google" id="ProtNLM"/>
    </source>
</evidence>
<sequence>MMNGPIKKSDLLPKKEKNTRLARFARRVRGILSSNWFLRIFSVLIAVFLWGVLIASDGTLLREKIFQDVEVTVTGADTLRTRGFIVLDDVASLIPTVRMRVEVPQANYSRATGSSYNPRIDLTRIRAAGTQEVEVTTSTSYGRVLEVVPASVTVNVDEYALRERIPVVVETTGALADGLWADTSRSDPSYVAIGGPRTLVSKVTRAVATLDLATLTKSPKTQRNAVAIELQDADGNVIDSPLIEITNQSVIIDSITIETDVYPCIDLPVDVSTAVTGDPATGYQVDSVVASPASVRVAGDAAVLETLTSAIAAGQLSVEDASETVTGAVQLHRMPDLQYVSVSEVLITADIVEQQRERTFKNVAITVQGAADDRTVRLDVTRTTVQLTGGYSFIQTVTAEDVQLYVDVSGLAPGQYELPVQCRIDNAPAFSCALANTSVAVTITEAK</sequence>
<reference evidence="2" key="2">
    <citation type="journal article" date="2021" name="PeerJ">
        <title>Extensive microbial diversity within the chicken gut microbiome revealed by metagenomics and culture.</title>
        <authorList>
            <person name="Gilroy R."/>
            <person name="Ravi A."/>
            <person name="Getino M."/>
            <person name="Pursley I."/>
            <person name="Horton D.L."/>
            <person name="Alikhan N.F."/>
            <person name="Baker D."/>
            <person name="Gharbi K."/>
            <person name="Hall N."/>
            <person name="Watson M."/>
            <person name="Adriaenssens E.M."/>
            <person name="Foster-Nyarko E."/>
            <person name="Jarju S."/>
            <person name="Secka A."/>
            <person name="Antonio M."/>
            <person name="Oren A."/>
            <person name="Chaudhuri R.R."/>
            <person name="La Ragione R."/>
            <person name="Hildebrand F."/>
            <person name="Pallen M.J."/>
        </authorList>
    </citation>
    <scope>NUCLEOTIDE SEQUENCE</scope>
    <source>
        <strain evidence="2">ChiSxjej2B14-6234</strain>
    </source>
</reference>
<protein>
    <recommendedName>
        <fullName evidence="4">YbbR family protein</fullName>
    </recommendedName>
</protein>
<dbReference type="Pfam" id="PF07949">
    <property type="entry name" value="YbbR"/>
    <property type="match status" value="2"/>
</dbReference>
<dbReference type="InterPro" id="IPR012505">
    <property type="entry name" value="YbbR"/>
</dbReference>
<organism evidence="2 3">
    <name type="scientific">Candidatus Onthenecus intestinigallinarum</name>
    <dbReference type="NCBI Taxonomy" id="2840875"/>
    <lineage>
        <taxon>Bacteria</taxon>
        <taxon>Bacillati</taxon>
        <taxon>Bacillota</taxon>
        <taxon>Clostridia</taxon>
        <taxon>Eubacteriales</taxon>
        <taxon>Candidatus Onthenecus</taxon>
    </lineage>
</organism>
<keyword evidence="1" id="KW-0812">Transmembrane</keyword>
<evidence type="ECO:0000313" key="3">
    <source>
        <dbReference type="Proteomes" id="UP000886887"/>
    </source>
</evidence>
<name>A0A9D1CR54_9FIRM</name>
<dbReference type="Gene3D" id="2.170.120.40">
    <property type="entry name" value="YbbR-like domain"/>
    <property type="match status" value="2"/>
</dbReference>
<dbReference type="PANTHER" id="PTHR37804:SF1">
    <property type="entry name" value="CDAA REGULATORY PROTEIN CDAR"/>
    <property type="match status" value="1"/>
</dbReference>
<accession>A0A9D1CR54</accession>
<dbReference type="EMBL" id="DVFJ01000030">
    <property type="protein sequence ID" value="HIQ72202.1"/>
    <property type="molecule type" value="Genomic_DNA"/>
</dbReference>
<dbReference type="Proteomes" id="UP000886887">
    <property type="component" value="Unassembled WGS sequence"/>
</dbReference>
<feature type="transmembrane region" description="Helical" evidence="1">
    <location>
        <begin position="36"/>
        <end position="55"/>
    </location>
</feature>
<reference evidence="2" key="1">
    <citation type="submission" date="2020-10" db="EMBL/GenBank/DDBJ databases">
        <authorList>
            <person name="Gilroy R."/>
        </authorList>
    </citation>
    <scope>NUCLEOTIDE SEQUENCE</scope>
    <source>
        <strain evidence="2">ChiSxjej2B14-6234</strain>
    </source>
</reference>
<keyword evidence="1" id="KW-0472">Membrane</keyword>
<keyword evidence="1" id="KW-1133">Transmembrane helix</keyword>
<evidence type="ECO:0000313" key="2">
    <source>
        <dbReference type="EMBL" id="HIQ72202.1"/>
    </source>
</evidence>
<proteinExistence type="predicted"/>
<gene>
    <name evidence="2" type="ORF">IAB73_08365</name>
</gene>
<evidence type="ECO:0000256" key="1">
    <source>
        <dbReference type="SAM" id="Phobius"/>
    </source>
</evidence>
<dbReference type="PANTHER" id="PTHR37804">
    <property type="entry name" value="CDAA REGULATORY PROTEIN CDAR"/>
    <property type="match status" value="1"/>
</dbReference>